<reference evidence="4" key="1">
    <citation type="journal article" date="2020" name="mSystems">
        <title>Genome- and Community-Level Interaction Insights into Carbon Utilization and Element Cycling Functions of Hydrothermarchaeota in Hydrothermal Sediment.</title>
        <authorList>
            <person name="Zhou Z."/>
            <person name="Liu Y."/>
            <person name="Xu W."/>
            <person name="Pan J."/>
            <person name="Luo Z.H."/>
            <person name="Li M."/>
        </authorList>
    </citation>
    <scope>NUCLEOTIDE SEQUENCE [LARGE SCALE GENOMIC DNA]</scope>
    <source>
        <strain evidence="4">SpSt-417</strain>
    </source>
</reference>
<name>A0A7C4TIY2_UNCKA</name>
<dbReference type="InterPro" id="IPR032466">
    <property type="entry name" value="Metal_Hydrolase"/>
</dbReference>
<organism evidence="4">
    <name type="scientific">candidate division WWE3 bacterium</name>
    <dbReference type="NCBI Taxonomy" id="2053526"/>
    <lineage>
        <taxon>Bacteria</taxon>
        <taxon>Katanobacteria</taxon>
    </lineage>
</organism>
<feature type="binding site" evidence="3">
    <location>
        <position position="8"/>
    </location>
    <ligand>
        <name>a divalent metal cation</name>
        <dbReference type="ChEBI" id="CHEBI:60240"/>
        <label>1</label>
    </ligand>
</feature>
<gene>
    <name evidence="4" type="ORF">ENR63_00155</name>
</gene>
<dbReference type="FunFam" id="3.20.20.140:FF:000005">
    <property type="entry name" value="TatD family hydrolase"/>
    <property type="match status" value="1"/>
</dbReference>
<keyword evidence="2" id="KW-0378">Hydrolase</keyword>
<dbReference type="AlphaFoldDB" id="A0A7C4TIY2"/>
<dbReference type="InterPro" id="IPR015991">
    <property type="entry name" value="TatD/YcfH-like"/>
</dbReference>
<feature type="binding site" evidence="3">
    <location>
        <position position="6"/>
    </location>
    <ligand>
        <name>a divalent metal cation</name>
        <dbReference type="ChEBI" id="CHEBI:60240"/>
        <label>1</label>
    </ligand>
</feature>
<dbReference type="InterPro" id="IPR001130">
    <property type="entry name" value="TatD-like"/>
</dbReference>
<dbReference type="Pfam" id="PF01026">
    <property type="entry name" value="TatD_DNase"/>
    <property type="match status" value="1"/>
</dbReference>
<dbReference type="PIRSF" id="PIRSF005902">
    <property type="entry name" value="DNase_TatD"/>
    <property type="match status" value="1"/>
</dbReference>
<proteinExistence type="predicted"/>
<evidence type="ECO:0000313" key="4">
    <source>
        <dbReference type="EMBL" id="HGW29330.1"/>
    </source>
</evidence>
<evidence type="ECO:0000256" key="2">
    <source>
        <dbReference type="ARBA" id="ARBA00022801"/>
    </source>
</evidence>
<dbReference type="GO" id="GO:0016788">
    <property type="term" value="F:hydrolase activity, acting on ester bonds"/>
    <property type="evidence" value="ECO:0007669"/>
    <property type="project" value="InterPro"/>
</dbReference>
<dbReference type="PANTHER" id="PTHR46124:SF2">
    <property type="entry name" value="D-AMINOACYL-TRNA DEACYLASE"/>
    <property type="match status" value="1"/>
</dbReference>
<dbReference type="EMBL" id="DSRT01000008">
    <property type="protein sequence ID" value="HGW29330.1"/>
    <property type="molecule type" value="Genomic_DNA"/>
</dbReference>
<dbReference type="Gene3D" id="3.20.20.140">
    <property type="entry name" value="Metal-dependent hydrolases"/>
    <property type="match status" value="1"/>
</dbReference>
<dbReference type="PANTHER" id="PTHR46124">
    <property type="entry name" value="D-AMINOACYL-TRNA DEACYLASE"/>
    <property type="match status" value="1"/>
</dbReference>
<evidence type="ECO:0000256" key="1">
    <source>
        <dbReference type="ARBA" id="ARBA00022723"/>
    </source>
</evidence>
<dbReference type="GO" id="GO:0004536">
    <property type="term" value="F:DNA nuclease activity"/>
    <property type="evidence" value="ECO:0007669"/>
    <property type="project" value="InterPro"/>
</dbReference>
<dbReference type="NCBIfam" id="TIGR00010">
    <property type="entry name" value="YchF/TatD family DNA exonuclease"/>
    <property type="match status" value="1"/>
</dbReference>
<feature type="binding site" evidence="3">
    <location>
        <position position="93"/>
    </location>
    <ligand>
        <name>a divalent metal cation</name>
        <dbReference type="ChEBI" id="CHEBI:60240"/>
        <label>1</label>
    </ligand>
</feature>
<protein>
    <submittedName>
        <fullName evidence="4">TatD family deoxyribonuclease</fullName>
    </submittedName>
</protein>
<feature type="binding site" evidence="3">
    <location>
        <position position="131"/>
    </location>
    <ligand>
        <name>a divalent metal cation</name>
        <dbReference type="ChEBI" id="CHEBI:60240"/>
        <label>2</label>
    </ligand>
</feature>
<dbReference type="CDD" id="cd01310">
    <property type="entry name" value="TatD_DNAse"/>
    <property type="match status" value="1"/>
</dbReference>
<evidence type="ECO:0000256" key="3">
    <source>
        <dbReference type="PIRSR" id="PIRSR005902-1"/>
    </source>
</evidence>
<accession>A0A7C4TIY2</accession>
<comment type="caution">
    <text evidence="4">The sequence shown here is derived from an EMBL/GenBank/DDBJ whole genome shotgun (WGS) entry which is preliminary data.</text>
</comment>
<feature type="binding site" evidence="3">
    <location>
        <position position="156"/>
    </location>
    <ligand>
        <name>a divalent metal cation</name>
        <dbReference type="ChEBI" id="CHEBI:60240"/>
        <label>2</label>
    </ligand>
</feature>
<sequence length="260" mass="29292">MLIDTHFHLTDSKYQSKELVIINAREAGVHKLITIGTNIKDNAEVIKLIDHFPNVYGVIGVYPHEDKTMSPIQVGENLEALLQKSKKIVGVGECGIDVVDGYEGSSIERQQNIFKSQLELAAKHNFPVVIHNRNGDELVIKMLGELKSLNLRGVIHCFTSDWSSARKFLDLGFMLSFSGIITYSSGKSIHETVKNVPKDMFVLETDAPFLTPQGYRDKINEPKYITYIARKVAEIRNENETYVADCAYKNSCKLFNLPLD</sequence>
<dbReference type="GO" id="GO:0046872">
    <property type="term" value="F:metal ion binding"/>
    <property type="evidence" value="ECO:0007669"/>
    <property type="project" value="UniProtKB-KW"/>
</dbReference>
<keyword evidence="1 3" id="KW-0479">Metal-binding</keyword>
<feature type="binding site" evidence="3">
    <location>
        <position position="206"/>
    </location>
    <ligand>
        <name>a divalent metal cation</name>
        <dbReference type="ChEBI" id="CHEBI:60240"/>
        <label>1</label>
    </ligand>
</feature>
<dbReference type="GO" id="GO:0005829">
    <property type="term" value="C:cytosol"/>
    <property type="evidence" value="ECO:0007669"/>
    <property type="project" value="TreeGrafter"/>
</dbReference>
<dbReference type="SUPFAM" id="SSF51556">
    <property type="entry name" value="Metallo-dependent hydrolases"/>
    <property type="match status" value="1"/>
</dbReference>